<comment type="caution">
    <text evidence="7">The sequence shown here is derived from an EMBL/GenBank/DDBJ whole genome shotgun (WGS) entry which is preliminary data.</text>
</comment>
<feature type="domain" description="DNA/RNA-binding protein Kin17 WH-like" evidence="6">
    <location>
        <begin position="1"/>
        <end position="125"/>
    </location>
</feature>
<keyword evidence="8" id="KW-1185">Reference proteome</keyword>
<dbReference type="PANTHER" id="PTHR12805:SF0">
    <property type="entry name" value="DNA_RNA-BINDING PROTEIN KIN17"/>
    <property type="match status" value="1"/>
</dbReference>
<evidence type="ECO:0000313" key="8">
    <source>
        <dbReference type="Proteomes" id="UP000485058"/>
    </source>
</evidence>
<dbReference type="InterPro" id="IPR019447">
    <property type="entry name" value="DNA/RNA-bd_Kin17_WH-like_dom"/>
</dbReference>
<dbReference type="FunFam" id="1.10.10.2030:FF:000001">
    <property type="entry name" value="DNA/RNA-binding protein KIN17, putative"/>
    <property type="match status" value="1"/>
</dbReference>
<gene>
    <name evidence="7" type="ORF">HaLaN_09245</name>
</gene>
<evidence type="ECO:0000256" key="2">
    <source>
        <dbReference type="ARBA" id="ARBA00022723"/>
    </source>
</evidence>
<protein>
    <submittedName>
        <fullName evidence="7">C2H2-type domain-containing protein</fullName>
    </submittedName>
</protein>
<dbReference type="GO" id="GO:0008270">
    <property type="term" value="F:zinc ion binding"/>
    <property type="evidence" value="ECO:0007669"/>
    <property type="project" value="UniProtKB-KW"/>
</dbReference>
<dbReference type="GO" id="GO:0004721">
    <property type="term" value="F:phosphoprotein phosphatase activity"/>
    <property type="evidence" value="ECO:0007669"/>
    <property type="project" value="InterPro"/>
</dbReference>
<dbReference type="SMART" id="SM01253">
    <property type="entry name" value="Kin17_mid"/>
    <property type="match status" value="1"/>
</dbReference>
<evidence type="ECO:0000259" key="6">
    <source>
        <dbReference type="SMART" id="SM01253"/>
    </source>
</evidence>
<keyword evidence="2" id="KW-0479">Metal-binding</keyword>
<dbReference type="AlphaFoldDB" id="A0A699ZD10"/>
<dbReference type="InterPro" id="IPR026893">
    <property type="entry name" value="Tyr/Ser_Pase_IphP-type"/>
</dbReference>
<evidence type="ECO:0000256" key="4">
    <source>
        <dbReference type="ARBA" id="ARBA00022833"/>
    </source>
</evidence>
<evidence type="ECO:0000313" key="7">
    <source>
        <dbReference type="EMBL" id="GFH13372.1"/>
    </source>
</evidence>
<dbReference type="InterPro" id="IPR029021">
    <property type="entry name" value="Prot-tyrosine_phosphatase-like"/>
</dbReference>
<dbReference type="GO" id="GO:0005634">
    <property type="term" value="C:nucleus"/>
    <property type="evidence" value="ECO:0007669"/>
    <property type="project" value="TreeGrafter"/>
</dbReference>
<evidence type="ECO:0000256" key="3">
    <source>
        <dbReference type="ARBA" id="ARBA00022771"/>
    </source>
</evidence>
<sequence>MDLFGMNPGKVVAEYSAEFEKMFLDHLKRAHPFSRVMAKNVYNEYINDKHHIHMNSTRWLTLTEFVKYLGREGKCKVDETEKGWFITLIHRDPMQEIDDEKKLKRTEAEREENERHNLEIDLQVARARKYARTEEGPTEATELVKSGEAPLVLSLKPGQAGDPEPSQAAGRVLRCAKPTEASPEDVKQLVDSLGIRELVDLRSSEELAEDPADSPLRQRAAMVQHSRDWLSRQSLALRLVSKEQSRQVLLREVNQGGLLLLYKILVDGSQPEIAIVLRLITKALEQQQPVLLFCKAGKDRTGVIAALLLLVAGANEEEVVADYARSDDFHA</sequence>
<accession>A0A699ZD10</accession>
<keyword evidence="5" id="KW-0175">Coiled coil</keyword>
<feature type="coiled-coil region" evidence="5">
    <location>
        <begin position="94"/>
        <end position="128"/>
    </location>
</feature>
<organism evidence="7 8">
    <name type="scientific">Haematococcus lacustris</name>
    <name type="common">Green alga</name>
    <name type="synonym">Haematococcus pluvialis</name>
    <dbReference type="NCBI Taxonomy" id="44745"/>
    <lineage>
        <taxon>Eukaryota</taxon>
        <taxon>Viridiplantae</taxon>
        <taxon>Chlorophyta</taxon>
        <taxon>core chlorophytes</taxon>
        <taxon>Chlorophyceae</taxon>
        <taxon>CS clade</taxon>
        <taxon>Chlamydomonadales</taxon>
        <taxon>Haematococcaceae</taxon>
        <taxon>Haematococcus</taxon>
    </lineage>
</organism>
<evidence type="ECO:0000256" key="1">
    <source>
        <dbReference type="ARBA" id="ARBA00008517"/>
    </source>
</evidence>
<keyword evidence="4" id="KW-0862">Zinc</keyword>
<evidence type="ECO:0000256" key="5">
    <source>
        <dbReference type="SAM" id="Coils"/>
    </source>
</evidence>
<dbReference type="Gene3D" id="3.90.190.10">
    <property type="entry name" value="Protein tyrosine phosphatase superfamily"/>
    <property type="match status" value="1"/>
</dbReference>
<dbReference type="EMBL" id="BLLF01000604">
    <property type="protein sequence ID" value="GFH13372.1"/>
    <property type="molecule type" value="Genomic_DNA"/>
</dbReference>
<dbReference type="InterPro" id="IPR038254">
    <property type="entry name" value="KIN17_WH-like_sf"/>
</dbReference>
<dbReference type="InterPro" id="IPR037321">
    <property type="entry name" value="KIN17-like"/>
</dbReference>
<comment type="similarity">
    <text evidence="1">Belongs to the KIN17 family.</text>
</comment>
<dbReference type="PANTHER" id="PTHR12805">
    <property type="entry name" value="KIN17 KIN, ANTIGENIC DETERMINANT OF RECA PROTEIN HOMOLOG"/>
    <property type="match status" value="1"/>
</dbReference>
<name>A0A699ZD10_HAELA</name>
<dbReference type="GO" id="GO:0003690">
    <property type="term" value="F:double-stranded DNA binding"/>
    <property type="evidence" value="ECO:0007669"/>
    <property type="project" value="TreeGrafter"/>
</dbReference>
<dbReference type="GO" id="GO:0006260">
    <property type="term" value="P:DNA replication"/>
    <property type="evidence" value="ECO:0007669"/>
    <property type="project" value="TreeGrafter"/>
</dbReference>
<dbReference type="Pfam" id="PF10357">
    <property type="entry name" value="WH_KIN17"/>
    <property type="match status" value="1"/>
</dbReference>
<dbReference type="Pfam" id="PF13350">
    <property type="entry name" value="Y_phosphatase3"/>
    <property type="match status" value="1"/>
</dbReference>
<dbReference type="SUPFAM" id="SSF52799">
    <property type="entry name" value="(Phosphotyrosine protein) phosphatases II"/>
    <property type="match status" value="1"/>
</dbReference>
<proteinExistence type="inferred from homology"/>
<dbReference type="GO" id="GO:0006974">
    <property type="term" value="P:DNA damage response"/>
    <property type="evidence" value="ECO:0007669"/>
    <property type="project" value="TreeGrafter"/>
</dbReference>
<dbReference type="Gene3D" id="1.10.10.2030">
    <property type="entry name" value="DNA/RNA-binding protein Kin17, conserved domain"/>
    <property type="match status" value="1"/>
</dbReference>
<keyword evidence="3" id="KW-0863">Zinc-finger</keyword>
<dbReference type="Proteomes" id="UP000485058">
    <property type="component" value="Unassembled WGS sequence"/>
</dbReference>
<feature type="non-terminal residue" evidence="7">
    <location>
        <position position="331"/>
    </location>
</feature>
<reference evidence="7 8" key="1">
    <citation type="submission" date="2020-02" db="EMBL/GenBank/DDBJ databases">
        <title>Draft genome sequence of Haematococcus lacustris strain NIES-144.</title>
        <authorList>
            <person name="Morimoto D."/>
            <person name="Nakagawa S."/>
            <person name="Yoshida T."/>
            <person name="Sawayama S."/>
        </authorList>
    </citation>
    <scope>NUCLEOTIDE SEQUENCE [LARGE SCALE GENOMIC DNA]</scope>
    <source>
        <strain evidence="7 8">NIES-144</strain>
    </source>
</reference>